<feature type="transmembrane region" description="Helical" evidence="1">
    <location>
        <begin position="206"/>
        <end position="228"/>
    </location>
</feature>
<keyword evidence="1" id="KW-0472">Membrane</keyword>
<feature type="transmembrane region" description="Helical" evidence="1">
    <location>
        <begin position="175"/>
        <end position="194"/>
    </location>
</feature>
<name>A0A1E3A5Q2_9FIRM</name>
<proteinExistence type="predicted"/>
<sequence>MKVIRVFGNIIFMAAAIFFCLCMSIRPLCASTVSGAVLGREVSSRVLDEVYKVYPEVTSEQMEEVENFLEENQAVKELAGAYLDVMAGSVKDGTPVSPEDYEALIGELKQDVFPQLMDEMGDLLTEEEKNALYKGIDSQSEKIGQIMAQGAAEITEQSYPPVETALELYGFLDSFSVKALSLGVVILSGIIVLASGRRRYRGLLSLARDGIVSGIMVGAVIPFLANTAAHVLTNRILGRTAELTLTPLFFYGGIFFAGGLVLLIMYYVVRGRRR</sequence>
<organism evidence="2 3">
    <name type="scientific">Eisenbergiella tayi</name>
    <dbReference type="NCBI Taxonomy" id="1432052"/>
    <lineage>
        <taxon>Bacteria</taxon>
        <taxon>Bacillati</taxon>
        <taxon>Bacillota</taxon>
        <taxon>Clostridia</taxon>
        <taxon>Lachnospirales</taxon>
        <taxon>Lachnospiraceae</taxon>
        <taxon>Eisenbergiella</taxon>
    </lineage>
</organism>
<gene>
    <name evidence="2" type="ORF">BEI61_04732</name>
</gene>
<accession>A0A1E3A5Q2</accession>
<protein>
    <submittedName>
        <fullName evidence="2">Uncharacterized protein</fullName>
    </submittedName>
</protein>
<dbReference type="Proteomes" id="UP000094067">
    <property type="component" value="Unassembled WGS sequence"/>
</dbReference>
<evidence type="ECO:0000313" key="2">
    <source>
        <dbReference type="EMBL" id="ODM03929.1"/>
    </source>
</evidence>
<evidence type="ECO:0000256" key="1">
    <source>
        <dbReference type="SAM" id="Phobius"/>
    </source>
</evidence>
<keyword evidence="1" id="KW-1133">Transmembrane helix</keyword>
<comment type="caution">
    <text evidence="2">The sequence shown here is derived from an EMBL/GenBank/DDBJ whole genome shotgun (WGS) entry which is preliminary data.</text>
</comment>
<evidence type="ECO:0000313" key="3">
    <source>
        <dbReference type="Proteomes" id="UP000094067"/>
    </source>
</evidence>
<keyword evidence="1" id="KW-0812">Transmembrane</keyword>
<feature type="transmembrane region" description="Helical" evidence="1">
    <location>
        <begin position="248"/>
        <end position="269"/>
    </location>
</feature>
<dbReference type="RefSeq" id="WP_069154225.1">
    <property type="nucleotide sequence ID" value="NZ_MCGH01000003.1"/>
</dbReference>
<dbReference type="EMBL" id="MCGH01000003">
    <property type="protein sequence ID" value="ODM03929.1"/>
    <property type="molecule type" value="Genomic_DNA"/>
</dbReference>
<reference evidence="2 3" key="1">
    <citation type="submission" date="2016-07" db="EMBL/GenBank/DDBJ databases">
        <title>Characterization of isolates of Eisenbergiella tayi derived from blood cultures, using whole genome sequencing.</title>
        <authorList>
            <person name="Burdz T."/>
            <person name="Wiebe D."/>
            <person name="Huynh C."/>
            <person name="Bernard K."/>
        </authorList>
    </citation>
    <scope>NUCLEOTIDE SEQUENCE [LARGE SCALE GENOMIC DNA]</scope>
    <source>
        <strain evidence="2 3">NML 110608</strain>
    </source>
</reference>
<dbReference type="AlphaFoldDB" id="A0A1E3A5Q2"/>